<dbReference type="InterPro" id="IPR036890">
    <property type="entry name" value="HATPase_C_sf"/>
</dbReference>
<evidence type="ECO:0000256" key="1">
    <source>
        <dbReference type="SAM" id="MobiDB-lite"/>
    </source>
</evidence>
<dbReference type="InterPro" id="IPR007842">
    <property type="entry name" value="HEPN_dom"/>
</dbReference>
<dbReference type="InterPro" id="IPR058210">
    <property type="entry name" value="SACS/Nov_dom"/>
</dbReference>
<evidence type="ECO:0000259" key="2">
    <source>
        <dbReference type="SMART" id="SM00748"/>
    </source>
</evidence>
<organism evidence="3 4">
    <name type="scientific">Batillaria attramentaria</name>
    <dbReference type="NCBI Taxonomy" id="370345"/>
    <lineage>
        <taxon>Eukaryota</taxon>
        <taxon>Metazoa</taxon>
        <taxon>Spiralia</taxon>
        <taxon>Lophotrochozoa</taxon>
        <taxon>Mollusca</taxon>
        <taxon>Gastropoda</taxon>
        <taxon>Caenogastropoda</taxon>
        <taxon>Sorbeoconcha</taxon>
        <taxon>Cerithioidea</taxon>
        <taxon>Batillariidae</taxon>
        <taxon>Batillaria</taxon>
    </lineage>
</organism>
<dbReference type="PANTHER" id="PTHR15600:SF42">
    <property type="entry name" value="SACSIN"/>
    <property type="match status" value="1"/>
</dbReference>
<reference evidence="3 4" key="1">
    <citation type="journal article" date="2023" name="Sci. Data">
        <title>Genome assembly of the Korean intertidal mud-creeper Batillaria attramentaria.</title>
        <authorList>
            <person name="Patra A.K."/>
            <person name="Ho P.T."/>
            <person name="Jun S."/>
            <person name="Lee S.J."/>
            <person name="Kim Y."/>
            <person name="Won Y.J."/>
        </authorList>
    </citation>
    <scope>NUCLEOTIDE SEQUENCE [LARGE SCALE GENOMIC DNA]</scope>
    <source>
        <strain evidence="3">Wonlab-2016</strain>
    </source>
</reference>
<comment type="caution">
    <text evidence="3">The sequence shown here is derived from an EMBL/GenBank/DDBJ whole genome shotgun (WGS) entry which is preliminary data.</text>
</comment>
<dbReference type="Pfam" id="PF25794">
    <property type="entry name" value="SACS"/>
    <property type="match status" value="3"/>
</dbReference>
<dbReference type="Gene3D" id="1.10.287.110">
    <property type="entry name" value="DnaJ domain"/>
    <property type="match status" value="1"/>
</dbReference>
<dbReference type="Proteomes" id="UP001519460">
    <property type="component" value="Unassembled WGS sequence"/>
</dbReference>
<accession>A0ABD0L8G2</accession>
<evidence type="ECO:0000313" key="4">
    <source>
        <dbReference type="Proteomes" id="UP001519460"/>
    </source>
</evidence>
<dbReference type="InterPro" id="IPR052972">
    <property type="entry name" value="Sacsin_chaperone_reg"/>
</dbReference>
<feature type="compositionally biased region" description="Acidic residues" evidence="1">
    <location>
        <begin position="4042"/>
        <end position="4053"/>
    </location>
</feature>
<feature type="domain" description="HEPN" evidence="2">
    <location>
        <begin position="4120"/>
        <end position="4234"/>
    </location>
</feature>
<feature type="region of interest" description="Disordered" evidence="1">
    <location>
        <begin position="4042"/>
        <end position="4061"/>
    </location>
</feature>
<dbReference type="InterPro" id="IPR036869">
    <property type="entry name" value="J_dom_sf"/>
</dbReference>
<protein>
    <recommendedName>
        <fullName evidence="2">HEPN domain-containing protein</fullName>
    </recommendedName>
</protein>
<dbReference type="SUPFAM" id="SSF55874">
    <property type="entry name" value="ATPase domain of HSP90 chaperone/DNA topoisomerase II/histidine kinase"/>
    <property type="match status" value="2"/>
</dbReference>
<gene>
    <name evidence="3" type="ORF">BaRGS_00013387</name>
</gene>
<evidence type="ECO:0000313" key="3">
    <source>
        <dbReference type="EMBL" id="KAK7495448.1"/>
    </source>
</evidence>
<dbReference type="Pfam" id="PF05168">
    <property type="entry name" value="HEPN"/>
    <property type="match status" value="1"/>
</dbReference>
<dbReference type="SMART" id="SM00748">
    <property type="entry name" value="HEPN"/>
    <property type="match status" value="1"/>
</dbReference>
<dbReference type="Gene3D" id="1.20.120.330">
    <property type="entry name" value="Nucleotidyltransferases domain 2"/>
    <property type="match status" value="1"/>
</dbReference>
<dbReference type="Gene3D" id="3.30.565.10">
    <property type="entry name" value="Histidine kinase-like ATPase, C-terminal domain"/>
    <property type="match status" value="1"/>
</dbReference>
<dbReference type="NCBIfam" id="NF047352">
    <property type="entry name" value="P_loop_sacsin"/>
    <property type="match status" value="2"/>
</dbReference>
<proteinExistence type="predicted"/>
<keyword evidence="4" id="KW-1185">Reference proteome</keyword>
<dbReference type="EMBL" id="JACVVK020000075">
    <property type="protein sequence ID" value="KAK7495448.1"/>
    <property type="molecule type" value="Genomic_DNA"/>
</dbReference>
<dbReference type="SUPFAM" id="SSF81593">
    <property type="entry name" value="Nucleotidyltransferase substrate binding subunit/domain"/>
    <property type="match status" value="1"/>
</dbReference>
<name>A0ABD0L8G2_9CAEN</name>
<dbReference type="PANTHER" id="PTHR15600">
    <property type="entry name" value="SACSIN"/>
    <property type="match status" value="1"/>
</dbReference>
<sequence length="4242" mass="480023">MDPSKGVARYCFKKRLANIKGKELQSILHCTEGPLFGISRATFERGHFRGTLFWFPLRIHPTDLSTSSVAYSERNLQDLLNSFKEEGGSMLLFLNNIEQIHGYTRKAGQDSQRHFSVTVADSCLKSVRSARKTFIERLPKCQGTLAKDAQYSQLTRLTAETVDHIAKTTDAQTWLIVNYYPGKGELSASQEGLCTNSELNYRPCVGIACPVGVPSTFQSLVFCTLPLPMDIRSATGLPVHVNGCFALSSNRRHLEWPDRRRGREFFENTVQWNLFLVEVLLPRAYSGLLESIVLEVRISAETFYSLWPDVSKVDDRWKVLAHQLYRGMAFKNVFFTDAKQGQWIALNQAVLRRFPPGVASHVAEAVVKVYRACDQNLVGLPEHVEDGLDQLDLLNHVKRVNARDVSGLVPYCLQKLRREDKLHVLEYLCAQGTVEDLADLQLLPLANQTFGVFTSSRSRSAQVIYWCDESMLSLFPDILSNFCDNKLPATLKQHLCRIAESGRFSVRILHSGSMDVPRLVQKNFDARFGNGPAILPSGDSWIEHVWQFLSRTRPSQDLGSFMHLSLLPSVEGVNVRLLPLTGIYVLSSGQRFYTSGLSPVLSSCLTKLGVTVISDLPSYVTQHTGVLGLTVQFPNTDGILAALGRIAGDGRAFREAVQNFNAYASSAEREELIAVIENASKIEDGTGNFLRQLHIFTQAGTKAFVSLQEVGCIGPDDFPPVLPRQKFLSCTPRSRRAAIKLGAQQKDLVSVVADMLMLMQSSSPLSYSATEASTFMKYFIRRRDLMGNKILLSYAKQVKFVKTNFDGVRTAKDLYEPTQMLETLFSSQGLLPGKDFRETGILEKLRKLDLRTEVNVQAEHLITAAEHIEKDFINHDVSAAVKKSEALWTFLQNDGKSLQTSTLAKLSGIICMPRLQDKPEGYPASLPLISAPAIVRPVELCSYKIVKIVGSSVPVMRPGMSEYVMSGLQIDKALAQERVVQHLAKVVKHYSQHEATAYKFILIEIFKYLNRNTSSELTQRLRKAKCVLVESGDRDRFVQPCFVWVQKGAEDIDLKPYRFPLASDLRFFKDLFLQCGSYPAQDKEMLRDVILAIQQEHEQRADNHPNYANHLKLVQKILDKLAEEESSRDGSVPVPIVSAQPNVLRFKPAKECTVSLGFGRISSSSDADTLFFVHPKISSETALALGALEMRARSLTGLEAIDFDYGQREDLRDRLKDLLEHSYRDGLSVPKELIQNADDAGASKVCFLLDERENPDCRSDLFYPQMASQQGPAVWAYNDAKFSEEDIENITRLGARTKQEDASKVGKFGLGFNAVYNLTDTPCFLSGHFIGMFDPEEKYLSGNPGMKIDFRNRTNQALLSRCPNLFKPFQGVFGCSLRDDGNVVHYDGTLFRFPLRTPQQEAESRLNAKCYNKSKRRDFIKLILEAAGNLLLFTQNVKEIQVLHIPDGSADLSAQSRAQKKKIKKQCLLVVRKTSRSRLEPGESTVLNYCKNLWQTQWDISILEELDICVELTEKAHAVCGVTARNTTTHWRLVWATGIGESASFATSHQTEGLLPLAAVAVPLSEDRILRLNELPASFYKKGHLFCFLPLPEEMVREAFPVHVNSTFSLTSSRRSLLERTEDDTTSVKTDWNRALFRDPICRAYILLLENLHNEAACQDGYGAYFELWPEARNSAIKESFYKQLISTGHKLFPVPQERQWVSFKDARFLEPGFRDSEYGSIAWKVLKTFWNGNGRIVDVPTNICSLLQQADERKFNERIVTKVAFYREVFFPHINSEHFSSEERDKLVFHALMDDDSQIQNMVRDRECIPCEATSKLRRPKDLVHPQKEAAKLFLSSEGLFPKGKVAGENEHAVHFRSKKSLERLARLGMTTDDLSPDRVLERTTSIGQLFLENRQQALDRARHLIDYMSSFSSKHSNFRIDLLPADIKSLMSRTKFLPVMKKPDEWPFPWNKDDNDTSELAPPCCLFSDSLKTLVACNAKLLDSNAMGSGGFRLQGKKRDILTALGLDVAEDLKSKKQLQLAISQLEAVTDHYQGDGGANGQLMQTVTGTVYLFLDACLRNCQTNDVEETIRENLASKRQVAFRSDFDCRPYLFKMESSLQQYRHLFEALGVRDEFGVSDGIDVLGQVHRESDGKPLPESTLHTASLVAQLLAKAVQSSADSVESSKVFLPDRDGYMCRASDLCLDDTNWLKSSNSMRFVSDKISTETAGLLGVKTKRKQDIIRRGKPVPRGPKEELTTRIKGLLKGYTFDTSVLKELIQNADDAGATEIKFIKDFGQLKKEKIPCGWERLQGPALCVYNNAPFTDEDLEGIIKVGEGSKGTDPLKTGQYGVGFNAVYHLTDAPSFYTRTNDGKEIMVAFDPNYQFLGISPDAPPGLQFEDVADMKESYPDMFQGYFENSLEMTKPGTIFRLPLRDEEMAKKSKIKQEAVSDTELRHVFDSFAEEMGRSLLFLTNLRRVAVYSVNTERDLVPECEVEKEMDEANTERMKTFQRSLQAATAQFTDGEHPTRIPESEAVLSVTLADSKQHTEDWVIVNKIGFAGNTEAMQTEGRQDQFKLLPRGGVAVQMSCCTGSGQKAVPKTEDCFAFCMLPLPVHTGLPVHVNGHFALDQEARRGLWDNDGDVRTEWNMAVALQLVVPAYIKAIQYVKHVWFPENKPADTAALQRYHALFPDLQNAHSKRPWALVMKELYKQVAELPLFPVVQDDKNIIAWAPVVKTNGFPGYFSNTTDFFRSIFDLPRREQNVVLTQGGVQTTSHQSNSERLVREVDLRFIKLLKDLNMNVIHTPYSIMKNFVDSGVDQVQEVCPATVISFLKSASSAGEDVCNIGGLRTPVSKTPFKDASNIQLFLKFVKLDKEFLDKLEGLPLCLRQSEQLYFFENIADTRTRPVASAFFYLLSGSSDMFLHKRIYSHFSPVREKTREMVQEMRIDILARMLPATISVSVYKTGQACPFLPDNLPCEYWLKDTWRFLEEQLKEHKDKELAESRQIMVNQLQCLEDWSLVPVKRKVGNTEELVLVPIKDICNVVQLSGVREVSHPDLWETLKSLPLPFLDTVYLPPLSIATKLVASISHPTALLQALTSCGTSLTASRQQAICVLSYFATSLPTLLESFAANESGLRQKLKSLPFFTGVDGNVGPIAEDIPGICIDRDIPEEGLTSWSVDRVVLLRRGDIPERLLDFLCFAKPSSSEFYSVYLLRTFQALPRSAIIAHMVFLRNILDYPFLGKDEMQTLCKRLKETAFIEVDGHMYQAERFYSPFEPVFREMEKGRFPPEPYCTIEWSAFMRKAGITWDVTDDMFVHYARRVERESQNDSPEDAAKKSQVLIHHLFRRSSLRETNLLERVRNIQFLPPSDWISKPEGPCLALIATPFSQDRLVSFAESCSEQHLHLVWTSSCILHPRADPLELELSSNQLRQLGWKEHAPEDRVMEHTKNLCRALDKNEPQNILVWEPDKAGVLQQVMTALYTYLGEHLDRLDRNKLAELPLICDTENKQMLVPQNVIINISDEDIIRGYINRLPTRMGQFVDLFEKLGVSKQVTPDHYARVLRQLKQQWEENELHVEAMKIVTKAIRGLFKYLKYEKEEERLLTVEHVYLPSEQRQLLKSTELVFKTDSRLADRCKTLPNADFKFFLGFGGMEIYVPQPLEEIRLLPQKHMMTCLSDIVKEKIPEEIRQTATEGEQSRAISVKLVQAEYVACVVRLANHQHMHGSLTGRKMFGEDNERSIAEKMSMITVKEVTGLKTVLELDDNVIPDSDKMKPSFAHRNEAGLYVVYFDPSTADFSRGGVNVSLAFAVRRTLKLQDIYALYLLRVFESPTVASAEMDDSEIARYNMRHIEERSFLAQSPPGAYVPTKFHCYLDNRLDNVFSVGDHVGFDLYDPQMAEDAEDNVPCYIYAVVRSIDGAGDETLPACRLYIIDVGPDHGGELEVLATSLYKFSHPPRGERVETSTGENTTLMTLEQSEGADTEEIVPLDMKKVLKEIREILTEAWLHPDHTQRRRVVKRLYLQWHPDKNLDNEVFCTRVAQAIQRYVKLLEQGRGLDDEEDADAEDEAPGPGFDSSFSRFFTRMDERSRANRDNYEENARDWGARQGDSSYRGEFWYSESRATTNPQPGEAKRWMRQAEADLVTAQAASGTYDRGHNWICYQCHQAVEKALKAVILNVDANQKPQSHDLGHLAMLTRNSTLLSLATQLQRHLGSDMRMRYPDAHEGGRIPAEAYESSHSWHACELASQALQEARSLI</sequence>